<accession>A0A4Y2P6U8</accession>
<dbReference type="EMBL" id="BGPR01010554">
    <property type="protein sequence ID" value="GBN46782.1"/>
    <property type="molecule type" value="Genomic_DNA"/>
</dbReference>
<organism evidence="1 2">
    <name type="scientific">Araneus ventricosus</name>
    <name type="common">Orbweaver spider</name>
    <name type="synonym">Epeira ventricosa</name>
    <dbReference type="NCBI Taxonomy" id="182803"/>
    <lineage>
        <taxon>Eukaryota</taxon>
        <taxon>Metazoa</taxon>
        <taxon>Ecdysozoa</taxon>
        <taxon>Arthropoda</taxon>
        <taxon>Chelicerata</taxon>
        <taxon>Arachnida</taxon>
        <taxon>Araneae</taxon>
        <taxon>Araneomorphae</taxon>
        <taxon>Entelegynae</taxon>
        <taxon>Araneoidea</taxon>
        <taxon>Araneidae</taxon>
        <taxon>Araneus</taxon>
    </lineage>
</organism>
<sequence>MLNIIFPEIDGRQRPFRSKVKEVIGYFQHVGLRDFQHLEVFQFLQLGPLPVAGVSAVLYLKGRKSVLKAFEGIFAVTQRQDAGVGNGQGLEMRIPL</sequence>
<name>A0A4Y2P6U8_ARAVE</name>
<dbReference type="AlphaFoldDB" id="A0A4Y2P6U8"/>
<reference evidence="1 2" key="1">
    <citation type="journal article" date="2019" name="Sci. Rep.">
        <title>Orb-weaving spider Araneus ventricosus genome elucidates the spidroin gene catalogue.</title>
        <authorList>
            <person name="Kono N."/>
            <person name="Nakamura H."/>
            <person name="Ohtoshi R."/>
            <person name="Moran D.A.P."/>
            <person name="Shinohara A."/>
            <person name="Yoshida Y."/>
            <person name="Fujiwara M."/>
            <person name="Mori M."/>
            <person name="Tomita M."/>
            <person name="Arakawa K."/>
        </authorList>
    </citation>
    <scope>NUCLEOTIDE SEQUENCE [LARGE SCALE GENOMIC DNA]</scope>
</reference>
<proteinExistence type="predicted"/>
<protein>
    <submittedName>
        <fullName evidence="1">Uncharacterized protein</fullName>
    </submittedName>
</protein>
<comment type="caution">
    <text evidence="1">The sequence shown here is derived from an EMBL/GenBank/DDBJ whole genome shotgun (WGS) entry which is preliminary data.</text>
</comment>
<keyword evidence="2" id="KW-1185">Reference proteome</keyword>
<dbReference type="Proteomes" id="UP000499080">
    <property type="component" value="Unassembled WGS sequence"/>
</dbReference>
<evidence type="ECO:0000313" key="2">
    <source>
        <dbReference type="Proteomes" id="UP000499080"/>
    </source>
</evidence>
<evidence type="ECO:0000313" key="1">
    <source>
        <dbReference type="EMBL" id="GBN46782.1"/>
    </source>
</evidence>
<gene>
    <name evidence="1" type="ORF">AVEN_168817_1</name>
</gene>